<evidence type="ECO:0000259" key="3">
    <source>
        <dbReference type="SMART" id="SM00829"/>
    </source>
</evidence>
<organism evidence="4 5">
    <name type="scientific">Amycolatopsis rubida</name>
    <dbReference type="NCBI Taxonomy" id="112413"/>
    <lineage>
        <taxon>Bacteria</taxon>
        <taxon>Bacillati</taxon>
        <taxon>Actinomycetota</taxon>
        <taxon>Actinomycetes</taxon>
        <taxon>Pseudonocardiales</taxon>
        <taxon>Pseudonocardiaceae</taxon>
        <taxon>Amycolatopsis</taxon>
    </lineage>
</organism>
<dbReference type="InterPro" id="IPR011032">
    <property type="entry name" value="GroES-like_sf"/>
</dbReference>
<dbReference type="PANTHER" id="PTHR48106:SF13">
    <property type="entry name" value="QUINONE OXIDOREDUCTASE-RELATED"/>
    <property type="match status" value="1"/>
</dbReference>
<name>A0A1I5Q8F4_9PSEU</name>
<dbReference type="Gene3D" id="3.90.180.10">
    <property type="entry name" value="Medium-chain alcohol dehydrogenases, catalytic domain"/>
    <property type="match status" value="1"/>
</dbReference>
<dbReference type="SUPFAM" id="SSF50129">
    <property type="entry name" value="GroES-like"/>
    <property type="match status" value="1"/>
</dbReference>
<dbReference type="InterPro" id="IPR013149">
    <property type="entry name" value="ADH-like_C"/>
</dbReference>
<dbReference type="FunFam" id="3.40.50.720:FF:000053">
    <property type="entry name" value="Quinone oxidoreductase 1"/>
    <property type="match status" value="1"/>
</dbReference>
<evidence type="ECO:0000313" key="4">
    <source>
        <dbReference type="EMBL" id="SFP42281.1"/>
    </source>
</evidence>
<dbReference type="PANTHER" id="PTHR48106">
    <property type="entry name" value="QUINONE OXIDOREDUCTASE PIG3-RELATED"/>
    <property type="match status" value="1"/>
</dbReference>
<sequence length="323" mass="33755">MPTAVQVTRTGGPEVLELAEIEPGPPGAGELLVDLAAAGVNYIDTYQRQGIYPIDLPFVLGSEGAGTVVETGEGVTGFAPGDRVTWQGVLGSYAQRAVVPASASVKVPDDVSDEIAAATMLQGMTAHYLVRSTYEVRAGDDILVHAAAGGVGLLLVQLAKARGARVLCTVSTDEKAELARGAGADHVIRYDREDFAAATRELTDGEGVAAVYDGVGKSTVDGSLASLKIRGTLALFGAASGAVPPIDPQRLNSGGSLFLTRPTLGHYLRTREELDWRAGELFAGVRNGSLNVRIGGRYPLADARKAHEDLQGRRTTGKLLLIP</sequence>
<dbReference type="SUPFAM" id="SSF51735">
    <property type="entry name" value="NAD(P)-binding Rossmann-fold domains"/>
    <property type="match status" value="1"/>
</dbReference>
<keyword evidence="2" id="KW-0560">Oxidoreductase</keyword>
<reference evidence="4 5" key="1">
    <citation type="submission" date="2016-10" db="EMBL/GenBank/DDBJ databases">
        <authorList>
            <person name="de Groot N.N."/>
        </authorList>
    </citation>
    <scope>NUCLEOTIDE SEQUENCE [LARGE SCALE GENOMIC DNA]</scope>
    <source>
        <strain evidence="4 5">DSM 44637</strain>
    </source>
</reference>
<evidence type="ECO:0000256" key="2">
    <source>
        <dbReference type="ARBA" id="ARBA00023002"/>
    </source>
</evidence>
<proteinExistence type="predicted"/>
<dbReference type="Proteomes" id="UP000199137">
    <property type="component" value="Unassembled WGS sequence"/>
</dbReference>
<protein>
    <submittedName>
        <fullName evidence="4">NADPH2:quinone reductase</fullName>
    </submittedName>
</protein>
<dbReference type="GO" id="GO:0070402">
    <property type="term" value="F:NADPH binding"/>
    <property type="evidence" value="ECO:0007669"/>
    <property type="project" value="TreeGrafter"/>
</dbReference>
<dbReference type="STRING" id="112413.SAMN05421854_105218"/>
<dbReference type="GO" id="GO:0035925">
    <property type="term" value="F:mRNA 3'-UTR AU-rich region binding"/>
    <property type="evidence" value="ECO:0007669"/>
    <property type="project" value="TreeGrafter"/>
</dbReference>
<dbReference type="GO" id="GO:0005829">
    <property type="term" value="C:cytosol"/>
    <property type="evidence" value="ECO:0007669"/>
    <property type="project" value="TreeGrafter"/>
</dbReference>
<dbReference type="Pfam" id="PF08240">
    <property type="entry name" value="ADH_N"/>
    <property type="match status" value="1"/>
</dbReference>
<dbReference type="InterPro" id="IPR047618">
    <property type="entry name" value="QOR-like"/>
</dbReference>
<dbReference type="InterPro" id="IPR036291">
    <property type="entry name" value="NAD(P)-bd_dom_sf"/>
</dbReference>
<feature type="domain" description="Enoyl reductase (ER)" evidence="3">
    <location>
        <begin position="11"/>
        <end position="321"/>
    </location>
</feature>
<dbReference type="PROSITE" id="PS01162">
    <property type="entry name" value="QOR_ZETA_CRYSTAL"/>
    <property type="match status" value="1"/>
</dbReference>
<dbReference type="Pfam" id="PF00107">
    <property type="entry name" value="ADH_zinc_N"/>
    <property type="match status" value="1"/>
</dbReference>
<gene>
    <name evidence="4" type="ORF">SAMN05421854_105218</name>
</gene>
<evidence type="ECO:0000256" key="1">
    <source>
        <dbReference type="ARBA" id="ARBA00022857"/>
    </source>
</evidence>
<dbReference type="CDD" id="cd05286">
    <property type="entry name" value="QOR2"/>
    <property type="match status" value="1"/>
</dbReference>
<dbReference type="SMART" id="SM00829">
    <property type="entry name" value="PKS_ER"/>
    <property type="match status" value="1"/>
</dbReference>
<dbReference type="RefSeq" id="WP_093574323.1">
    <property type="nucleotide sequence ID" value="NZ_FOWC01000005.1"/>
</dbReference>
<dbReference type="InterPro" id="IPR013154">
    <property type="entry name" value="ADH-like_N"/>
</dbReference>
<dbReference type="InterPro" id="IPR002364">
    <property type="entry name" value="Quin_OxRdtase/zeta-crystal_CS"/>
</dbReference>
<dbReference type="InterPro" id="IPR020843">
    <property type="entry name" value="ER"/>
</dbReference>
<evidence type="ECO:0000313" key="5">
    <source>
        <dbReference type="Proteomes" id="UP000199137"/>
    </source>
</evidence>
<keyword evidence="1" id="KW-0521">NADP</keyword>
<dbReference type="GO" id="GO:0003960">
    <property type="term" value="F:quinone reductase (NADPH) activity"/>
    <property type="evidence" value="ECO:0007669"/>
    <property type="project" value="InterPro"/>
</dbReference>
<dbReference type="Gene3D" id="3.40.50.720">
    <property type="entry name" value="NAD(P)-binding Rossmann-like Domain"/>
    <property type="match status" value="1"/>
</dbReference>
<dbReference type="GO" id="GO:0008270">
    <property type="term" value="F:zinc ion binding"/>
    <property type="evidence" value="ECO:0007669"/>
    <property type="project" value="InterPro"/>
</dbReference>
<dbReference type="AlphaFoldDB" id="A0A1I5Q8F4"/>
<dbReference type="OrthoDB" id="9805883at2"/>
<accession>A0A1I5Q8F4</accession>
<dbReference type="EMBL" id="FOWC01000005">
    <property type="protein sequence ID" value="SFP42281.1"/>
    <property type="molecule type" value="Genomic_DNA"/>
</dbReference>